<feature type="compositionally biased region" description="Basic and acidic residues" evidence="1">
    <location>
        <begin position="77"/>
        <end position="89"/>
    </location>
</feature>
<organism evidence="3 4">
    <name type="scientific">Noviherbaspirillum humi</name>
    <dbReference type="NCBI Taxonomy" id="1688639"/>
    <lineage>
        <taxon>Bacteria</taxon>
        <taxon>Pseudomonadati</taxon>
        <taxon>Pseudomonadota</taxon>
        <taxon>Betaproteobacteria</taxon>
        <taxon>Burkholderiales</taxon>
        <taxon>Oxalobacteraceae</taxon>
        <taxon>Noviherbaspirillum</taxon>
    </lineage>
</organism>
<protein>
    <submittedName>
        <fullName evidence="3">Uncharacterized protein</fullName>
    </submittedName>
</protein>
<evidence type="ECO:0000313" key="4">
    <source>
        <dbReference type="Proteomes" id="UP000198284"/>
    </source>
</evidence>
<dbReference type="RefSeq" id="WP_089401128.1">
    <property type="nucleotide sequence ID" value="NZ_FZOT01000018.1"/>
</dbReference>
<keyword evidence="2" id="KW-0732">Signal</keyword>
<reference evidence="3 4" key="1">
    <citation type="submission" date="2017-06" db="EMBL/GenBank/DDBJ databases">
        <authorList>
            <person name="Kim H.J."/>
            <person name="Triplett B.A."/>
        </authorList>
    </citation>
    <scope>NUCLEOTIDE SEQUENCE [LARGE SCALE GENOMIC DNA]</scope>
    <source>
        <strain evidence="3 4">U15</strain>
    </source>
</reference>
<feature type="chain" id="PRO_5012760304" evidence="2">
    <location>
        <begin position="29"/>
        <end position="112"/>
    </location>
</feature>
<dbReference type="Proteomes" id="UP000198284">
    <property type="component" value="Unassembled WGS sequence"/>
</dbReference>
<sequence length="112" mass="11289">MTLTFASTDYGRIALVAGSLLLAASAGAQMPTPSDTGKPGTGRAAPAPGMVVTPPSAGDASSIAKPPPEVDPGIKTAPDDSRMKPDRARTPPASQGRADGKCKSTDRNCVQK</sequence>
<proteinExistence type="predicted"/>
<evidence type="ECO:0000256" key="2">
    <source>
        <dbReference type="SAM" id="SignalP"/>
    </source>
</evidence>
<feature type="signal peptide" evidence="2">
    <location>
        <begin position="1"/>
        <end position="28"/>
    </location>
</feature>
<dbReference type="AlphaFoldDB" id="A0A239KYX9"/>
<dbReference type="EMBL" id="FZOT01000018">
    <property type="protein sequence ID" value="SNT22952.1"/>
    <property type="molecule type" value="Genomic_DNA"/>
</dbReference>
<evidence type="ECO:0000256" key="1">
    <source>
        <dbReference type="SAM" id="MobiDB-lite"/>
    </source>
</evidence>
<evidence type="ECO:0000313" key="3">
    <source>
        <dbReference type="EMBL" id="SNT22952.1"/>
    </source>
</evidence>
<gene>
    <name evidence="3" type="ORF">SAMN06265795_1189</name>
</gene>
<name>A0A239KYX9_9BURK</name>
<keyword evidence="4" id="KW-1185">Reference proteome</keyword>
<accession>A0A239KYX9</accession>
<feature type="region of interest" description="Disordered" evidence="1">
    <location>
        <begin position="27"/>
        <end position="112"/>
    </location>
</feature>